<sequence length="55" mass="6432">MTKEIPEASCKDSTVRKTHFQSLSYYVKNKAEIKIHRSTQEEKMKGNEEKVVMTN</sequence>
<feature type="non-terminal residue" evidence="1">
    <location>
        <position position="55"/>
    </location>
</feature>
<dbReference type="Proteomes" id="UP000700334">
    <property type="component" value="Unassembled WGS sequence"/>
</dbReference>
<proteinExistence type="predicted"/>
<keyword evidence="2" id="KW-1185">Reference proteome</keyword>
<accession>A0A8J6DPJ1</accession>
<evidence type="ECO:0000313" key="1">
    <source>
        <dbReference type="EMBL" id="KAG8515874.1"/>
    </source>
</evidence>
<organism evidence="1 2">
    <name type="scientific">Galemys pyrenaicus</name>
    <name type="common">Iberian desman</name>
    <name type="synonym">Pyrenean desman</name>
    <dbReference type="NCBI Taxonomy" id="202257"/>
    <lineage>
        <taxon>Eukaryota</taxon>
        <taxon>Metazoa</taxon>
        <taxon>Chordata</taxon>
        <taxon>Craniata</taxon>
        <taxon>Vertebrata</taxon>
        <taxon>Euteleostomi</taxon>
        <taxon>Mammalia</taxon>
        <taxon>Eutheria</taxon>
        <taxon>Laurasiatheria</taxon>
        <taxon>Eulipotyphla</taxon>
        <taxon>Talpidae</taxon>
        <taxon>Galemys</taxon>
    </lineage>
</organism>
<comment type="caution">
    <text evidence="1">The sequence shown here is derived from an EMBL/GenBank/DDBJ whole genome shotgun (WGS) entry which is preliminary data.</text>
</comment>
<evidence type="ECO:0000313" key="2">
    <source>
        <dbReference type="Proteomes" id="UP000700334"/>
    </source>
</evidence>
<dbReference type="AlphaFoldDB" id="A0A8J6DPJ1"/>
<name>A0A8J6DPJ1_GALPY</name>
<dbReference type="EMBL" id="JAGFMF010011695">
    <property type="protein sequence ID" value="KAG8515874.1"/>
    <property type="molecule type" value="Genomic_DNA"/>
</dbReference>
<gene>
    <name evidence="1" type="ORF">J0S82_019453</name>
</gene>
<reference evidence="1" key="1">
    <citation type="journal article" date="2021" name="Evol. Appl.">
        <title>The genome of the Pyrenean desman and the effects of bottlenecks and inbreeding on the genomic landscape of an endangered species.</title>
        <authorList>
            <person name="Escoda L."/>
            <person name="Castresana J."/>
        </authorList>
    </citation>
    <scope>NUCLEOTIDE SEQUENCE</scope>
    <source>
        <strain evidence="1">IBE-C5619</strain>
    </source>
</reference>
<protein>
    <submittedName>
        <fullName evidence="1">EH domain-binding protein 1</fullName>
    </submittedName>
</protein>